<proteinExistence type="predicted"/>
<reference evidence="2" key="1">
    <citation type="submission" date="2015-06" db="EMBL/GenBank/DDBJ databases">
        <authorList>
            <person name="Joergensen T."/>
        </authorList>
    </citation>
    <scope>NUCLEOTIDE SEQUENCE</scope>
    <source>
        <strain evidence="2">RGFK1657</strain>
    </source>
</reference>
<dbReference type="Pfam" id="PF00665">
    <property type="entry name" value="rve"/>
    <property type="match status" value="1"/>
</dbReference>
<name>A0A0H5Q6C9_9ZZZZ</name>
<dbReference type="InterPro" id="IPR009057">
    <property type="entry name" value="Homeodomain-like_sf"/>
</dbReference>
<dbReference type="GO" id="GO:0015074">
    <property type="term" value="P:DNA integration"/>
    <property type="evidence" value="ECO:0007669"/>
    <property type="project" value="InterPro"/>
</dbReference>
<dbReference type="AlphaFoldDB" id="A0A0H5Q6C9"/>
<dbReference type="PANTHER" id="PTHR35004">
    <property type="entry name" value="TRANSPOSASE RV3428C-RELATED"/>
    <property type="match status" value="1"/>
</dbReference>
<dbReference type="PANTHER" id="PTHR35004:SF6">
    <property type="entry name" value="TRANSPOSASE"/>
    <property type="match status" value="1"/>
</dbReference>
<dbReference type="InterPro" id="IPR001584">
    <property type="entry name" value="Integrase_cat-core"/>
</dbReference>
<organism evidence="2">
    <name type="scientific">uncultured prokaryote</name>
    <dbReference type="NCBI Taxonomy" id="198431"/>
    <lineage>
        <taxon>unclassified sequences</taxon>
        <taxon>environmental samples</taxon>
    </lineage>
</organism>
<accession>A0A0H5Q6C9</accession>
<protein>
    <recommendedName>
        <fullName evidence="1">Integrase catalytic domain-containing protein</fullName>
    </recommendedName>
</protein>
<feature type="domain" description="Integrase catalytic" evidence="1">
    <location>
        <begin position="152"/>
        <end position="321"/>
    </location>
</feature>
<dbReference type="Gene3D" id="3.30.420.10">
    <property type="entry name" value="Ribonuclease H-like superfamily/Ribonuclease H"/>
    <property type="match status" value="1"/>
</dbReference>
<evidence type="ECO:0000259" key="1">
    <source>
        <dbReference type="PROSITE" id="PS50994"/>
    </source>
</evidence>
<dbReference type="InterPro" id="IPR012337">
    <property type="entry name" value="RNaseH-like_sf"/>
</dbReference>
<dbReference type="InterPro" id="IPR036397">
    <property type="entry name" value="RNaseH_sf"/>
</dbReference>
<reference evidence="2" key="2">
    <citation type="submission" date="2015-07" db="EMBL/GenBank/DDBJ databases">
        <title>Plasmids, circular viruses and viroids from rat gut.</title>
        <authorList>
            <person name="Jorgensen T.J."/>
            <person name="Hansen M.A."/>
            <person name="Xu Z."/>
            <person name="Tabak M.A."/>
            <person name="Sorensen S.J."/>
            <person name="Hansen L.H."/>
        </authorList>
    </citation>
    <scope>NUCLEOTIDE SEQUENCE</scope>
    <source>
        <strain evidence="2">RGFK1657</strain>
    </source>
</reference>
<dbReference type="PROSITE" id="PS50994">
    <property type="entry name" value="INTEGRASE"/>
    <property type="match status" value="1"/>
</dbReference>
<sequence>MKQELAQDIALMRYSMISPLIVGLPEEFKTKEAYFRAASARGALHPNGSFIHPAPTSIKRWYQHYQKNGFDGLLPSSRSDEGTSRKIDPDLAEQIRYLKTTYPRMSAAAIFRQLCTNGSINHNELSESTVNRFLNSLALKEKTTNNQDMRRYERAHVNEVWCGDSSVGPYLKTEDGKKHKVYVIALIDDASRYIVGIDVFFNDNFVNLMSVMKSAVAKFGVPKLFNFDNGSSYKNKQMDLLAARIGSTVHYDQPYTPTQKAKVERWFRTMKDQWMAGLDMRNFHTLDELRGSLHTFVSQYNQKIHSSLNGKSPQERYFSEPDCFHRLPEDKIDQLFLLELERRVSIDCVVTVGHIEYEVDYRFAKQRIKLRYSPDMESIYVVEADGTLTPIRLLNKVENADIKREKPRLYGGDD</sequence>
<dbReference type="Pfam" id="PF13565">
    <property type="entry name" value="HTH_32"/>
    <property type="match status" value="1"/>
</dbReference>
<evidence type="ECO:0000313" key="2">
    <source>
        <dbReference type="EMBL" id="CRY97596.1"/>
    </source>
</evidence>
<dbReference type="SUPFAM" id="SSF46689">
    <property type="entry name" value="Homeodomain-like"/>
    <property type="match status" value="1"/>
</dbReference>
<dbReference type="EMBL" id="LN854162">
    <property type="protein sequence ID" value="CRY97596.1"/>
    <property type="molecule type" value="Genomic_DNA"/>
</dbReference>
<dbReference type="GO" id="GO:0003676">
    <property type="term" value="F:nucleic acid binding"/>
    <property type="evidence" value="ECO:0007669"/>
    <property type="project" value="InterPro"/>
</dbReference>
<dbReference type="SUPFAM" id="SSF53098">
    <property type="entry name" value="Ribonuclease H-like"/>
    <property type="match status" value="1"/>
</dbReference>